<comment type="similarity">
    <text evidence="2">Belongs to the terpene synthase family.</text>
</comment>
<keyword evidence="2" id="KW-0460">Magnesium</keyword>
<dbReference type="InterPro" id="IPR034686">
    <property type="entry name" value="Terpene_cyclase-like_2"/>
</dbReference>
<keyword evidence="4" id="KW-1185">Reference proteome</keyword>
<evidence type="ECO:0000313" key="4">
    <source>
        <dbReference type="Proteomes" id="UP001553843"/>
    </source>
</evidence>
<evidence type="ECO:0000313" key="3">
    <source>
        <dbReference type="EMBL" id="MEW2367698.1"/>
    </source>
</evidence>
<gene>
    <name evidence="3" type="ORF">AB0887_37975</name>
</gene>
<name>A0ABV3M7L6_9ACTN</name>
<comment type="caution">
    <text evidence="3">The sequence shown here is derived from an EMBL/GenBank/DDBJ whole genome shotgun (WGS) entry which is preliminary data.</text>
</comment>
<dbReference type="Proteomes" id="UP001553843">
    <property type="component" value="Unassembled WGS sequence"/>
</dbReference>
<sequence>MHESGLIHTDEQNRYLIESRIGLSFPNVVPHGDIDTVLLGSCINVWAALVDDQIMEKHGHPGGELARAMGSLVELESISRTTDSDAPTPGLPGPLAELSQRLHRIAAPEQVLRAQWHLLQYFMGLSTEAAHTHTTTTPTLADYKRIRQLTTCMPLFFTLSEVCRGLHIPTRTLMRPEAQKLTASASDLIGASNDIIGLRRDLRRGDTWTHVRLFVQQHECTYQEAIDLLAAEFRSRVSEFATLTDALQAADPQYGPSYSDIIQDVIAGYMHWAQHSPRYTLDGWHH</sequence>
<dbReference type="EC" id="4.2.3.-" evidence="2"/>
<reference evidence="3 4" key="1">
    <citation type="submission" date="2024-06" db="EMBL/GenBank/DDBJ databases">
        <title>The Natural Products Discovery Center: Release of the First 8490 Sequenced Strains for Exploring Actinobacteria Biosynthetic Diversity.</title>
        <authorList>
            <person name="Kalkreuter E."/>
            <person name="Kautsar S.A."/>
            <person name="Yang D."/>
            <person name="Bader C.D."/>
            <person name="Teijaro C.N."/>
            <person name="Fluegel L."/>
            <person name="Davis C.M."/>
            <person name="Simpson J.R."/>
            <person name="Lauterbach L."/>
            <person name="Steele A.D."/>
            <person name="Gui C."/>
            <person name="Meng S."/>
            <person name="Li G."/>
            <person name="Viehrig K."/>
            <person name="Ye F."/>
            <person name="Su P."/>
            <person name="Kiefer A.F."/>
            <person name="Nichols A."/>
            <person name="Cepeda A.J."/>
            <person name="Yan W."/>
            <person name="Fan B."/>
            <person name="Jiang Y."/>
            <person name="Adhikari A."/>
            <person name="Zheng C.-J."/>
            <person name="Schuster L."/>
            <person name="Cowan T.M."/>
            <person name="Smanski M.J."/>
            <person name="Chevrette M.G."/>
            <person name="De Carvalho L.P.S."/>
            <person name="Shen B."/>
        </authorList>
    </citation>
    <scope>NUCLEOTIDE SEQUENCE [LARGE SCALE GENOMIC DNA]</scope>
    <source>
        <strain evidence="3 4">NPDC047833</strain>
    </source>
</reference>
<keyword evidence="1 2" id="KW-0456">Lyase</keyword>
<protein>
    <recommendedName>
        <fullName evidence="2">Terpene synthase</fullName>
        <ecNumber evidence="2">4.2.3.-</ecNumber>
    </recommendedName>
</protein>
<accession>A0ABV3M7L6</accession>
<dbReference type="RefSeq" id="WP_359783661.1">
    <property type="nucleotide sequence ID" value="NZ_JBEYRR010000017.1"/>
</dbReference>
<organism evidence="3 4">
    <name type="scientific">Streptomyces huasconensis</name>
    <dbReference type="NCBI Taxonomy" id="1854574"/>
    <lineage>
        <taxon>Bacteria</taxon>
        <taxon>Bacillati</taxon>
        <taxon>Actinomycetota</taxon>
        <taxon>Actinomycetes</taxon>
        <taxon>Kitasatosporales</taxon>
        <taxon>Streptomycetaceae</taxon>
        <taxon>Streptomyces</taxon>
    </lineage>
</organism>
<dbReference type="Gene3D" id="1.10.600.10">
    <property type="entry name" value="Farnesyl Diphosphate Synthase"/>
    <property type="match status" value="1"/>
</dbReference>
<dbReference type="Pfam" id="PF19086">
    <property type="entry name" value="Terpene_syn_C_2"/>
    <property type="match status" value="1"/>
</dbReference>
<comment type="cofactor">
    <cofactor evidence="2">
        <name>Mg(2+)</name>
        <dbReference type="ChEBI" id="CHEBI:18420"/>
    </cofactor>
</comment>
<dbReference type="InterPro" id="IPR008949">
    <property type="entry name" value="Isoprenoid_synthase_dom_sf"/>
</dbReference>
<dbReference type="EMBL" id="JBEYRS010000030">
    <property type="protein sequence ID" value="MEW2367698.1"/>
    <property type="molecule type" value="Genomic_DNA"/>
</dbReference>
<evidence type="ECO:0000256" key="1">
    <source>
        <dbReference type="ARBA" id="ARBA00023239"/>
    </source>
</evidence>
<dbReference type="SUPFAM" id="SSF48576">
    <property type="entry name" value="Terpenoid synthases"/>
    <property type="match status" value="1"/>
</dbReference>
<dbReference type="PANTHER" id="PTHR35201:SF4">
    <property type="entry name" value="BETA-PINACENE SYNTHASE-RELATED"/>
    <property type="match status" value="1"/>
</dbReference>
<dbReference type="PANTHER" id="PTHR35201">
    <property type="entry name" value="TERPENE SYNTHASE"/>
    <property type="match status" value="1"/>
</dbReference>
<proteinExistence type="inferred from homology"/>
<keyword evidence="2" id="KW-0479">Metal-binding</keyword>
<evidence type="ECO:0000256" key="2">
    <source>
        <dbReference type="RuleBase" id="RU366034"/>
    </source>
</evidence>